<dbReference type="RefSeq" id="WP_007285248.1">
    <property type="nucleotide sequence ID" value="NZ_HF999304.1"/>
</dbReference>
<dbReference type="PROSITE" id="PS51819">
    <property type="entry name" value="VOC"/>
    <property type="match status" value="1"/>
</dbReference>
<protein>
    <submittedName>
        <fullName evidence="2">Glyoxalase family protein</fullName>
    </submittedName>
</protein>
<sequence length="119" mass="13441">MRYAHTTIIVSDIEKSIKFYEEVAGITIRNRFSAGVKTLAFLSDKEGDTQIELIQDENEKPYSGSGISLGFAVENVEEYMEKMNSMGYQTTDIISPNPKTKFFYVNDPDGLKIQLIQMG</sequence>
<comment type="caution">
    <text evidence="2">The sequence shown here is derived from an EMBL/GenBank/DDBJ whole genome shotgun (WGS) entry which is preliminary data.</text>
</comment>
<dbReference type="Proteomes" id="UP000017980">
    <property type="component" value="Unassembled WGS sequence"/>
</dbReference>
<dbReference type="Gene3D" id="3.10.180.10">
    <property type="entry name" value="2,3-Dihydroxybiphenyl 1,2-Dioxygenase, domain 1"/>
    <property type="match status" value="1"/>
</dbReference>
<dbReference type="InterPro" id="IPR037523">
    <property type="entry name" value="VOC_core"/>
</dbReference>
<evidence type="ECO:0000313" key="3">
    <source>
        <dbReference type="Proteomes" id="UP000017980"/>
    </source>
</evidence>
<dbReference type="AlphaFoldDB" id="R5XGH6"/>
<reference evidence="2" key="1">
    <citation type="submission" date="2012-11" db="EMBL/GenBank/DDBJ databases">
        <title>Dependencies among metagenomic species, viruses, plasmids and units of genetic variation.</title>
        <authorList>
            <person name="Nielsen H.B."/>
            <person name="Almeida M."/>
            <person name="Juncker A.S."/>
            <person name="Rasmussen S."/>
            <person name="Li J."/>
            <person name="Sunagawa S."/>
            <person name="Plichta D."/>
            <person name="Gautier L."/>
            <person name="Le Chatelier E."/>
            <person name="Peletier E."/>
            <person name="Bonde I."/>
            <person name="Nielsen T."/>
            <person name="Manichanh C."/>
            <person name="Arumugam M."/>
            <person name="Batto J."/>
            <person name="Santos M.B.Q.D."/>
            <person name="Blom N."/>
            <person name="Borruel N."/>
            <person name="Burgdorf K.S."/>
            <person name="Boumezbeur F."/>
            <person name="Casellas F."/>
            <person name="Dore J."/>
            <person name="Guarner F."/>
            <person name="Hansen T."/>
            <person name="Hildebrand F."/>
            <person name="Kaas R.S."/>
            <person name="Kennedy S."/>
            <person name="Kristiansen K."/>
            <person name="Kultima J.R."/>
            <person name="Leonard P."/>
            <person name="Levenez F."/>
            <person name="Lund O."/>
            <person name="Moumen B."/>
            <person name="Le Paslier D."/>
            <person name="Pons N."/>
            <person name="Pedersen O."/>
            <person name="Prifti E."/>
            <person name="Qin J."/>
            <person name="Raes J."/>
            <person name="Tap J."/>
            <person name="Tims S."/>
            <person name="Ussery D.W."/>
            <person name="Yamada T."/>
            <person name="MetaHit consortium"/>
            <person name="Renault P."/>
            <person name="Sicheritz-Ponten T."/>
            <person name="Bork P."/>
            <person name="Wang J."/>
            <person name="Brunak S."/>
            <person name="Ehrlich S.D."/>
        </authorList>
    </citation>
    <scope>NUCLEOTIDE SEQUENCE [LARGE SCALE GENOMIC DNA]</scope>
</reference>
<feature type="domain" description="VOC" evidence="1">
    <location>
        <begin position="2"/>
        <end position="118"/>
    </location>
</feature>
<dbReference type="GeneID" id="89563753"/>
<dbReference type="InterPro" id="IPR051332">
    <property type="entry name" value="Fosfomycin_Res_Enzymes"/>
</dbReference>
<dbReference type="PANTHER" id="PTHR36113">
    <property type="entry name" value="LYASE, PUTATIVE-RELATED-RELATED"/>
    <property type="match status" value="1"/>
</dbReference>
<dbReference type="InterPro" id="IPR004360">
    <property type="entry name" value="Glyas_Fos-R_dOase_dom"/>
</dbReference>
<name>R5XGH6_9FIRM</name>
<dbReference type="SUPFAM" id="SSF54593">
    <property type="entry name" value="Glyoxalase/Bleomycin resistance protein/Dihydroxybiphenyl dioxygenase"/>
    <property type="match status" value="1"/>
</dbReference>
<gene>
    <name evidence="2" type="ORF">BN488_00122</name>
</gene>
<proteinExistence type="predicted"/>
<organism evidence="2 3">
    <name type="scientific">Intestinibacter bartlettii CAG:1329</name>
    <dbReference type="NCBI Taxonomy" id="1263063"/>
    <lineage>
        <taxon>Bacteria</taxon>
        <taxon>Bacillati</taxon>
        <taxon>Bacillota</taxon>
        <taxon>Clostridia</taxon>
        <taxon>Peptostreptococcales</taxon>
        <taxon>Peptostreptococcaceae</taxon>
        <taxon>Intestinibacter</taxon>
    </lineage>
</organism>
<evidence type="ECO:0000259" key="1">
    <source>
        <dbReference type="PROSITE" id="PS51819"/>
    </source>
</evidence>
<accession>R5XGH6</accession>
<dbReference type="CDD" id="cd06587">
    <property type="entry name" value="VOC"/>
    <property type="match status" value="1"/>
</dbReference>
<dbReference type="InterPro" id="IPR029068">
    <property type="entry name" value="Glyas_Bleomycin-R_OHBP_Dase"/>
</dbReference>
<dbReference type="PANTHER" id="PTHR36113:SF3">
    <property type="entry name" value="SLL5075 PROTEIN"/>
    <property type="match status" value="1"/>
</dbReference>
<evidence type="ECO:0000313" key="2">
    <source>
        <dbReference type="EMBL" id="CDA11499.1"/>
    </source>
</evidence>
<dbReference type="Pfam" id="PF00903">
    <property type="entry name" value="Glyoxalase"/>
    <property type="match status" value="1"/>
</dbReference>
<dbReference type="EMBL" id="CBBD010000056">
    <property type="protein sequence ID" value="CDA11499.1"/>
    <property type="molecule type" value="Genomic_DNA"/>
</dbReference>